<dbReference type="PANTHER" id="PTHR32429:SF11">
    <property type="entry name" value="RIBULOSE BISPHOSPHATE CARBOXYLASE_OXYGENASE ACTIVASE, CHLOROPLASTIC"/>
    <property type="match status" value="1"/>
</dbReference>
<accession>A0AAP0PDP7</accession>
<evidence type="ECO:0000256" key="2">
    <source>
        <dbReference type="ARBA" id="ARBA00022741"/>
    </source>
</evidence>
<organism evidence="5 6">
    <name type="scientific">Stephania japonica</name>
    <dbReference type="NCBI Taxonomy" id="461633"/>
    <lineage>
        <taxon>Eukaryota</taxon>
        <taxon>Viridiplantae</taxon>
        <taxon>Streptophyta</taxon>
        <taxon>Embryophyta</taxon>
        <taxon>Tracheophyta</taxon>
        <taxon>Spermatophyta</taxon>
        <taxon>Magnoliopsida</taxon>
        <taxon>Ranunculales</taxon>
        <taxon>Menispermaceae</taxon>
        <taxon>Menispermoideae</taxon>
        <taxon>Cissampelideae</taxon>
        <taxon>Stephania</taxon>
    </lineage>
</organism>
<evidence type="ECO:0000313" key="5">
    <source>
        <dbReference type="EMBL" id="KAK9136810.1"/>
    </source>
</evidence>
<name>A0AAP0PDP7_9MAGN</name>
<comment type="caution">
    <text evidence="5">The sequence shown here is derived from an EMBL/GenBank/DDBJ whole genome shotgun (WGS) entry which is preliminary data.</text>
</comment>
<evidence type="ECO:0000313" key="6">
    <source>
        <dbReference type="Proteomes" id="UP001417504"/>
    </source>
</evidence>
<dbReference type="Gene3D" id="1.10.8.1070">
    <property type="match status" value="1"/>
</dbReference>
<dbReference type="PANTHER" id="PTHR32429">
    <property type="match status" value="1"/>
</dbReference>
<evidence type="ECO:0000259" key="4">
    <source>
        <dbReference type="Pfam" id="PF21228"/>
    </source>
</evidence>
<proteinExistence type="predicted"/>
<feature type="domain" description="Ribulose bisphosphate carboxylase/oxygenase activase AAA helical" evidence="4">
    <location>
        <begin position="1"/>
        <end position="72"/>
    </location>
</feature>
<keyword evidence="3" id="KW-0067">ATP-binding</keyword>
<evidence type="ECO:0000256" key="3">
    <source>
        <dbReference type="ARBA" id="ARBA00022840"/>
    </source>
</evidence>
<dbReference type="InterPro" id="IPR044960">
    <property type="entry name" value="RCA-like"/>
</dbReference>
<comment type="subcellular location">
    <subcellularLocation>
        <location evidence="1">Plastid</location>
        <location evidence="1">Chloroplast stroma</location>
    </subcellularLocation>
</comment>
<dbReference type="GO" id="GO:0009570">
    <property type="term" value="C:chloroplast stroma"/>
    <property type="evidence" value="ECO:0007669"/>
    <property type="project" value="UniProtKB-SubCell"/>
</dbReference>
<dbReference type="Proteomes" id="UP001417504">
    <property type="component" value="Unassembled WGS sequence"/>
</dbReference>
<gene>
    <name evidence="5" type="ORF">Sjap_007404</name>
</gene>
<dbReference type="InterPro" id="IPR048571">
    <property type="entry name" value="RuBisCO_activase_AAA_helical"/>
</dbReference>
<dbReference type="EMBL" id="JBBNAE010000003">
    <property type="protein sequence ID" value="KAK9136810.1"/>
    <property type="molecule type" value="Genomic_DNA"/>
</dbReference>
<dbReference type="GO" id="GO:0005524">
    <property type="term" value="F:ATP binding"/>
    <property type="evidence" value="ECO:0007669"/>
    <property type="project" value="UniProtKB-KW"/>
</dbReference>
<sequence>MYEKDGISIEAVVGIVETFPNQALDFYGALRSRTYDRSISKWVEDIGGFENLGQTLLKRKKDNILPTFIPQKVCYLNLHISSNLSLKTSVKITYNLCGVSCAGEGEIIIRGTLARDVAALMEYKSFFYV</sequence>
<keyword evidence="6" id="KW-1185">Reference proteome</keyword>
<reference evidence="5 6" key="1">
    <citation type="submission" date="2024-01" db="EMBL/GenBank/DDBJ databases">
        <title>Genome assemblies of Stephania.</title>
        <authorList>
            <person name="Yang L."/>
        </authorList>
    </citation>
    <scope>NUCLEOTIDE SEQUENCE [LARGE SCALE GENOMIC DNA]</scope>
    <source>
        <strain evidence="5">QJT</strain>
        <tissue evidence="5">Leaf</tissue>
    </source>
</reference>
<dbReference type="AlphaFoldDB" id="A0AAP0PDP7"/>
<evidence type="ECO:0000256" key="1">
    <source>
        <dbReference type="ARBA" id="ARBA00004470"/>
    </source>
</evidence>
<keyword evidence="2" id="KW-0547">Nucleotide-binding</keyword>
<dbReference type="Pfam" id="PF21228">
    <property type="entry name" value="RuBisCO_activase_AAA_helical"/>
    <property type="match status" value="1"/>
</dbReference>
<protein>
    <recommendedName>
        <fullName evidence="4">Ribulose bisphosphate carboxylase/oxygenase activase AAA helical domain-containing protein</fullName>
    </recommendedName>
</protein>